<comment type="similarity">
    <text evidence="2">Belongs to the peptidase C19 family.</text>
</comment>
<dbReference type="SUPFAM" id="SSF54001">
    <property type="entry name" value="Cysteine proteinases"/>
    <property type="match status" value="1"/>
</dbReference>
<feature type="compositionally biased region" description="Polar residues" evidence="8">
    <location>
        <begin position="738"/>
        <end position="747"/>
    </location>
</feature>
<keyword evidence="6" id="KW-0378">Hydrolase</keyword>
<dbReference type="AlphaFoldDB" id="A0A9P4NNG3"/>
<feature type="region of interest" description="Disordered" evidence="8">
    <location>
        <begin position="726"/>
        <end position="949"/>
    </location>
</feature>
<feature type="compositionally biased region" description="Basic and acidic residues" evidence="8">
    <location>
        <begin position="833"/>
        <end position="870"/>
    </location>
</feature>
<feature type="domain" description="USP" evidence="9">
    <location>
        <begin position="114"/>
        <end position="551"/>
    </location>
</feature>
<evidence type="ECO:0000256" key="1">
    <source>
        <dbReference type="ARBA" id="ARBA00000707"/>
    </source>
</evidence>
<keyword evidence="7" id="KW-0788">Thiol protease</keyword>
<sequence length="949" mass="104387">MNGVSRFLSGRGKRGKDRGSVDGRHHLHKDSYRIFHVEDREKRKSDREEEKKVKALLKRVEDVGITDLKDTNIEYALRSPSVAGNSDKAFELLMLYRDAVHGSIRAVNPDVHMVGAINREYVTCYLDSLLFAMFGRVDSFERILSDNNTLDHEKKELAVVLRLWINMLRTGKLITVDIVWHFSVRDPNAADLCQTQRLQETLKECGWPEAALLRQQDVSEAFTFITGQLNLPLLTLKMDVYHTGKEDKDDHRIVRERLLEVSISEPPEDGSPIKLEDCLENYFNNKIEVKRHLQRRATLSSIRPGSMDKGQVLHVETAEIRPGSPSSMRASDSSPVPPGPSLVRPVNMRTRADSIFSQRNIDDAAGKKTTHDDIGIGGRPRNGTGTMRKEVLMSAWQFFSLIPWNNIPETPATDAQVAQQLQTQRPVLGICLKRYMVDPQGNATRLNTHIDIPLEMGIPHFIDDSEPSGAYAANFTNFKLSLQSVICHRGKSLDAGHYISLVRDHVVNSVDNPANAPWLRFDDLAKDRVAPVNIHEALKEETPYLLFYQVQPIDEVEAEDTPNGAPPTYDEVVAKEVISLTTVPTNSDSDTTATTDSSSLQTNPSAKPSTLDVNLPSATVPKPSMLDLPPSVREEERTNSADTIKAPDSLDPLPQITNTIEKFVPPTTDTPTTTTSTTSIPAILTKAPTLPSLPFTNSSPLLSHTTDISATRPKSINLAELATQTKSRSSLDLPGGRNSFQSSQNNGSERRSSVAFTEPDFASSKGGSSAPLTPGEEGETKTSYLATSNASRRNSVGKSWGRRSKSRPTSQSGENRLSMSGMGGTMTRLRNAMSKDKLGTSVHVEELVGGDLRKEKEKEKEARAKEEEVKGNTGGRSKSARHSYLGGKDKDKDKDKDGERDKKRRSSSVGRKLGEAIASGSVGIGNGVGMGKGSGNGNGKKPERECVVM</sequence>
<dbReference type="Gene3D" id="3.90.70.10">
    <property type="entry name" value="Cysteine proteinases"/>
    <property type="match status" value="2"/>
</dbReference>
<feature type="compositionally biased region" description="Low complexity" evidence="8">
    <location>
        <begin position="322"/>
        <end position="334"/>
    </location>
</feature>
<dbReference type="GO" id="GO:0006508">
    <property type="term" value="P:proteolysis"/>
    <property type="evidence" value="ECO:0007669"/>
    <property type="project" value="UniProtKB-KW"/>
</dbReference>
<comment type="catalytic activity">
    <reaction evidence="1">
        <text>Thiol-dependent hydrolysis of ester, thioester, amide, peptide and isopeptide bonds formed by the C-terminal Gly of ubiquitin (a 76-residue protein attached to proteins as an intracellular targeting signal).</text>
        <dbReference type="EC" id="3.4.19.12"/>
    </reaction>
</comment>
<feature type="compositionally biased region" description="Polar residues" evidence="8">
    <location>
        <begin position="781"/>
        <end position="797"/>
    </location>
</feature>
<accession>A0A9P4NNG3</accession>
<evidence type="ECO:0000256" key="3">
    <source>
        <dbReference type="ARBA" id="ARBA00012759"/>
    </source>
</evidence>
<dbReference type="GO" id="GO:0004843">
    <property type="term" value="F:cysteine-type deubiquitinase activity"/>
    <property type="evidence" value="ECO:0007669"/>
    <property type="project" value="UniProtKB-EC"/>
</dbReference>
<feature type="compositionally biased region" description="Polar residues" evidence="8">
    <location>
        <begin position="600"/>
        <end position="612"/>
    </location>
</feature>
<evidence type="ECO:0000256" key="7">
    <source>
        <dbReference type="ARBA" id="ARBA00022807"/>
    </source>
</evidence>
<keyword evidence="5" id="KW-0833">Ubl conjugation pathway</keyword>
<dbReference type="PROSITE" id="PS50235">
    <property type="entry name" value="USP_3"/>
    <property type="match status" value="1"/>
</dbReference>
<evidence type="ECO:0000256" key="2">
    <source>
        <dbReference type="ARBA" id="ARBA00009085"/>
    </source>
</evidence>
<feature type="compositionally biased region" description="Basic and acidic residues" evidence="8">
    <location>
        <begin position="887"/>
        <end position="901"/>
    </location>
</feature>
<dbReference type="GO" id="GO:0016579">
    <property type="term" value="P:protein deubiquitination"/>
    <property type="evidence" value="ECO:0007669"/>
    <property type="project" value="InterPro"/>
</dbReference>
<dbReference type="PANTHER" id="PTHR24006:SF722">
    <property type="entry name" value="UBIQUITIN CARBOXYL-TERMINAL HYDROLASE 48"/>
    <property type="match status" value="1"/>
</dbReference>
<organism evidence="10 11">
    <name type="scientific">Tothia fuscella</name>
    <dbReference type="NCBI Taxonomy" id="1048955"/>
    <lineage>
        <taxon>Eukaryota</taxon>
        <taxon>Fungi</taxon>
        <taxon>Dikarya</taxon>
        <taxon>Ascomycota</taxon>
        <taxon>Pezizomycotina</taxon>
        <taxon>Dothideomycetes</taxon>
        <taxon>Pleosporomycetidae</taxon>
        <taxon>Venturiales</taxon>
        <taxon>Cylindrosympodiaceae</taxon>
        <taxon>Tothia</taxon>
    </lineage>
</organism>
<dbReference type="InterPro" id="IPR050164">
    <property type="entry name" value="Peptidase_C19"/>
</dbReference>
<evidence type="ECO:0000256" key="5">
    <source>
        <dbReference type="ARBA" id="ARBA00022786"/>
    </source>
</evidence>
<keyword evidence="11" id="KW-1185">Reference proteome</keyword>
<feature type="compositionally biased region" description="Gly residues" evidence="8">
    <location>
        <begin position="922"/>
        <end position="938"/>
    </location>
</feature>
<dbReference type="OrthoDB" id="6287070at2759"/>
<feature type="compositionally biased region" description="Basic and acidic residues" evidence="8">
    <location>
        <begin position="940"/>
        <end position="949"/>
    </location>
</feature>
<dbReference type="GO" id="GO:0005634">
    <property type="term" value="C:nucleus"/>
    <property type="evidence" value="ECO:0007669"/>
    <property type="project" value="UniProtKB-SubCell"/>
</dbReference>
<feature type="region of interest" description="Disordered" evidence="8">
    <location>
        <begin position="663"/>
        <end position="682"/>
    </location>
</feature>
<dbReference type="InterPro" id="IPR001394">
    <property type="entry name" value="Peptidase_C19_UCH"/>
</dbReference>
<dbReference type="InterPro" id="IPR038765">
    <property type="entry name" value="Papain-like_cys_pep_sf"/>
</dbReference>
<evidence type="ECO:0000313" key="11">
    <source>
        <dbReference type="Proteomes" id="UP000800235"/>
    </source>
</evidence>
<dbReference type="EMBL" id="MU007050">
    <property type="protein sequence ID" value="KAF2429069.1"/>
    <property type="molecule type" value="Genomic_DNA"/>
</dbReference>
<evidence type="ECO:0000256" key="6">
    <source>
        <dbReference type="ARBA" id="ARBA00022801"/>
    </source>
</evidence>
<evidence type="ECO:0000256" key="4">
    <source>
        <dbReference type="ARBA" id="ARBA00022670"/>
    </source>
</evidence>
<feature type="compositionally biased region" description="Low complexity" evidence="8">
    <location>
        <begin position="665"/>
        <end position="679"/>
    </location>
</feature>
<dbReference type="Pfam" id="PF00443">
    <property type="entry name" value="UCH"/>
    <property type="match status" value="1"/>
</dbReference>
<feature type="compositionally biased region" description="Polar residues" evidence="8">
    <location>
        <begin position="807"/>
        <end position="818"/>
    </location>
</feature>
<dbReference type="GO" id="GO:0005829">
    <property type="term" value="C:cytosol"/>
    <property type="evidence" value="ECO:0007669"/>
    <property type="project" value="TreeGrafter"/>
</dbReference>
<feature type="region of interest" description="Disordered" evidence="8">
    <location>
        <begin position="1"/>
        <end position="27"/>
    </location>
</feature>
<keyword evidence="4" id="KW-0645">Protease</keyword>
<feature type="compositionally biased region" description="Basic and acidic residues" evidence="8">
    <location>
        <begin position="17"/>
        <end position="27"/>
    </location>
</feature>
<dbReference type="PANTHER" id="PTHR24006">
    <property type="entry name" value="UBIQUITIN CARBOXYL-TERMINAL HYDROLASE"/>
    <property type="match status" value="1"/>
</dbReference>
<dbReference type="EC" id="3.4.19.12" evidence="3"/>
<dbReference type="Proteomes" id="UP000800235">
    <property type="component" value="Unassembled WGS sequence"/>
</dbReference>
<feature type="region of interest" description="Disordered" evidence="8">
    <location>
        <begin position="581"/>
        <end position="654"/>
    </location>
</feature>
<name>A0A9P4NNG3_9PEZI</name>
<evidence type="ECO:0000256" key="8">
    <source>
        <dbReference type="SAM" id="MobiDB-lite"/>
    </source>
</evidence>
<dbReference type="InterPro" id="IPR028889">
    <property type="entry name" value="USP"/>
</dbReference>
<proteinExistence type="inferred from homology"/>
<gene>
    <name evidence="10" type="ORF">EJ08DRAFT_662031</name>
</gene>
<feature type="region of interest" description="Disordered" evidence="8">
    <location>
        <begin position="320"/>
        <end position="345"/>
    </location>
</feature>
<comment type="caution">
    <text evidence="10">The sequence shown here is derived from an EMBL/GenBank/DDBJ whole genome shotgun (WGS) entry which is preliminary data.</text>
</comment>
<protein>
    <recommendedName>
        <fullName evidence="3">ubiquitinyl hydrolase 1</fullName>
        <ecNumber evidence="3">3.4.19.12</ecNumber>
    </recommendedName>
</protein>
<evidence type="ECO:0000259" key="9">
    <source>
        <dbReference type="PROSITE" id="PS50235"/>
    </source>
</evidence>
<feature type="compositionally biased region" description="Low complexity" evidence="8">
    <location>
        <begin position="585"/>
        <end position="599"/>
    </location>
</feature>
<reference evidence="10" key="1">
    <citation type="journal article" date="2020" name="Stud. Mycol.">
        <title>101 Dothideomycetes genomes: a test case for predicting lifestyles and emergence of pathogens.</title>
        <authorList>
            <person name="Haridas S."/>
            <person name="Albert R."/>
            <person name="Binder M."/>
            <person name="Bloem J."/>
            <person name="Labutti K."/>
            <person name="Salamov A."/>
            <person name="Andreopoulos B."/>
            <person name="Baker S."/>
            <person name="Barry K."/>
            <person name="Bills G."/>
            <person name="Bluhm B."/>
            <person name="Cannon C."/>
            <person name="Castanera R."/>
            <person name="Culley D."/>
            <person name="Daum C."/>
            <person name="Ezra D."/>
            <person name="Gonzalez J."/>
            <person name="Henrissat B."/>
            <person name="Kuo A."/>
            <person name="Liang C."/>
            <person name="Lipzen A."/>
            <person name="Lutzoni F."/>
            <person name="Magnuson J."/>
            <person name="Mondo S."/>
            <person name="Nolan M."/>
            <person name="Ohm R."/>
            <person name="Pangilinan J."/>
            <person name="Park H.-J."/>
            <person name="Ramirez L."/>
            <person name="Alfaro M."/>
            <person name="Sun H."/>
            <person name="Tritt A."/>
            <person name="Yoshinaga Y."/>
            <person name="Zwiers L.-H."/>
            <person name="Turgeon B."/>
            <person name="Goodwin S."/>
            <person name="Spatafora J."/>
            <person name="Crous P."/>
            <person name="Grigoriev I."/>
        </authorList>
    </citation>
    <scope>NUCLEOTIDE SEQUENCE</scope>
    <source>
        <strain evidence="10">CBS 130266</strain>
    </source>
</reference>
<evidence type="ECO:0000313" key="10">
    <source>
        <dbReference type="EMBL" id="KAF2429069.1"/>
    </source>
</evidence>